<feature type="non-terminal residue" evidence="8">
    <location>
        <position position="1"/>
    </location>
</feature>
<dbReference type="EMBL" id="MSFO01000004">
    <property type="protein sequence ID" value="PLB48804.1"/>
    <property type="molecule type" value="Genomic_DNA"/>
</dbReference>
<dbReference type="PANTHER" id="PTHR33048">
    <property type="entry name" value="PTH11-LIKE INTEGRAL MEMBRANE PROTEIN (AFU_ORTHOLOGUE AFUA_5G11245)"/>
    <property type="match status" value="1"/>
</dbReference>
<reference evidence="8 9" key="1">
    <citation type="submission" date="2016-12" db="EMBL/GenBank/DDBJ databases">
        <title>The genomes of Aspergillus section Nigri reveals drivers in fungal speciation.</title>
        <authorList>
            <consortium name="DOE Joint Genome Institute"/>
            <person name="Vesth T.C."/>
            <person name="Nybo J."/>
            <person name="Theobald S."/>
            <person name="Brandl J."/>
            <person name="Frisvad J.C."/>
            <person name="Nielsen K.F."/>
            <person name="Lyhne E.K."/>
            <person name="Kogle M.E."/>
            <person name="Kuo A."/>
            <person name="Riley R."/>
            <person name="Clum A."/>
            <person name="Nolan M."/>
            <person name="Lipzen A."/>
            <person name="Salamov A."/>
            <person name="Henrissat B."/>
            <person name="Wiebenga A."/>
            <person name="De Vries R.P."/>
            <person name="Grigoriev I.V."/>
            <person name="Mortensen U.H."/>
            <person name="Andersen M.R."/>
            <person name="Baker S.E."/>
        </authorList>
    </citation>
    <scope>NUCLEOTIDE SEQUENCE [LARGE SCALE GENOMIC DNA]</scope>
    <source>
        <strain evidence="8 9">IBT 23096</strain>
    </source>
</reference>
<comment type="subcellular location">
    <subcellularLocation>
        <location evidence="1">Membrane</location>
        <topology evidence="1">Multi-pass membrane protein</topology>
    </subcellularLocation>
</comment>
<dbReference type="STRING" id="1392250.A0A2I2G7E2"/>
<feature type="transmembrane region" description="Helical" evidence="6">
    <location>
        <begin position="87"/>
        <end position="111"/>
    </location>
</feature>
<sequence>ETRQLKLYITCGLFTALSTTAVILRFVSRRLVRIKWHRDDTLMLLSWISFIAYACTTIADVRFGGVGLHQARIVQNEPGMLQFWAKYLLALVYLYLICVVLPKLAILSMYLSIFGACRVFQIICYVTGAMVIANFLAAAGAGFAICTPLNYLWDKTIDGHFIDINAWFRWARLVNVLSDGVLLILPILYIVRLQMEVRVKLGLLVTFFIGGLGLLATILTITAISNTDAINDNTWTGAEIMFWSVVETGTYVVAPCLVCYKPLVKAVW</sequence>
<feature type="transmembrane region" description="Helical" evidence="6">
    <location>
        <begin position="123"/>
        <end position="153"/>
    </location>
</feature>
<dbReference type="InterPro" id="IPR052337">
    <property type="entry name" value="SAT4-like"/>
</dbReference>
<evidence type="ECO:0000313" key="9">
    <source>
        <dbReference type="Proteomes" id="UP000234275"/>
    </source>
</evidence>
<evidence type="ECO:0000256" key="6">
    <source>
        <dbReference type="SAM" id="Phobius"/>
    </source>
</evidence>
<gene>
    <name evidence="8" type="ORF">P170DRAFT_336703</name>
</gene>
<evidence type="ECO:0000256" key="1">
    <source>
        <dbReference type="ARBA" id="ARBA00004141"/>
    </source>
</evidence>
<feature type="transmembrane region" description="Helical" evidence="6">
    <location>
        <begin position="6"/>
        <end position="28"/>
    </location>
</feature>
<feature type="transmembrane region" description="Helical" evidence="6">
    <location>
        <begin position="173"/>
        <end position="191"/>
    </location>
</feature>
<keyword evidence="3 6" id="KW-1133">Transmembrane helix</keyword>
<protein>
    <recommendedName>
        <fullName evidence="7">Rhodopsin domain-containing protein</fullName>
    </recommendedName>
</protein>
<keyword evidence="4 6" id="KW-0472">Membrane</keyword>
<organism evidence="8 9">
    <name type="scientific">Aspergillus steynii IBT 23096</name>
    <dbReference type="NCBI Taxonomy" id="1392250"/>
    <lineage>
        <taxon>Eukaryota</taxon>
        <taxon>Fungi</taxon>
        <taxon>Dikarya</taxon>
        <taxon>Ascomycota</taxon>
        <taxon>Pezizomycotina</taxon>
        <taxon>Eurotiomycetes</taxon>
        <taxon>Eurotiomycetidae</taxon>
        <taxon>Eurotiales</taxon>
        <taxon>Aspergillaceae</taxon>
        <taxon>Aspergillus</taxon>
        <taxon>Aspergillus subgen. Circumdati</taxon>
    </lineage>
</organism>
<dbReference type="AlphaFoldDB" id="A0A2I2G7E2"/>
<dbReference type="RefSeq" id="XP_024704106.1">
    <property type="nucleotide sequence ID" value="XM_024843382.1"/>
</dbReference>
<evidence type="ECO:0000256" key="4">
    <source>
        <dbReference type="ARBA" id="ARBA00023136"/>
    </source>
</evidence>
<name>A0A2I2G7E2_9EURO</name>
<evidence type="ECO:0000259" key="7">
    <source>
        <dbReference type="Pfam" id="PF20684"/>
    </source>
</evidence>
<feature type="transmembrane region" description="Helical" evidence="6">
    <location>
        <begin position="203"/>
        <end position="225"/>
    </location>
</feature>
<evidence type="ECO:0000256" key="5">
    <source>
        <dbReference type="ARBA" id="ARBA00038359"/>
    </source>
</evidence>
<comment type="caution">
    <text evidence="8">The sequence shown here is derived from an EMBL/GenBank/DDBJ whole genome shotgun (WGS) entry which is preliminary data.</text>
</comment>
<feature type="transmembrane region" description="Helical" evidence="6">
    <location>
        <begin position="40"/>
        <end position="59"/>
    </location>
</feature>
<dbReference type="InterPro" id="IPR049326">
    <property type="entry name" value="Rhodopsin_dom_fungi"/>
</dbReference>
<accession>A0A2I2G7E2</accession>
<dbReference type="PANTHER" id="PTHR33048:SF156">
    <property type="entry name" value="INTEGRAL MEMBRANE PROTEIN"/>
    <property type="match status" value="1"/>
</dbReference>
<dbReference type="GO" id="GO:0016020">
    <property type="term" value="C:membrane"/>
    <property type="evidence" value="ECO:0007669"/>
    <property type="project" value="UniProtKB-SubCell"/>
</dbReference>
<comment type="similarity">
    <text evidence="5">Belongs to the SAT4 family.</text>
</comment>
<evidence type="ECO:0000256" key="3">
    <source>
        <dbReference type="ARBA" id="ARBA00022989"/>
    </source>
</evidence>
<feature type="domain" description="Rhodopsin" evidence="7">
    <location>
        <begin position="24"/>
        <end position="265"/>
    </location>
</feature>
<feature type="transmembrane region" description="Helical" evidence="6">
    <location>
        <begin position="240"/>
        <end position="260"/>
    </location>
</feature>
<feature type="non-terminal residue" evidence="8">
    <location>
        <position position="268"/>
    </location>
</feature>
<keyword evidence="9" id="KW-1185">Reference proteome</keyword>
<evidence type="ECO:0000313" key="8">
    <source>
        <dbReference type="EMBL" id="PLB48804.1"/>
    </source>
</evidence>
<dbReference type="Pfam" id="PF20684">
    <property type="entry name" value="Fung_rhodopsin"/>
    <property type="match status" value="1"/>
</dbReference>
<evidence type="ECO:0000256" key="2">
    <source>
        <dbReference type="ARBA" id="ARBA00022692"/>
    </source>
</evidence>
<dbReference type="Proteomes" id="UP000234275">
    <property type="component" value="Unassembled WGS sequence"/>
</dbReference>
<proteinExistence type="inferred from homology"/>
<keyword evidence="2 6" id="KW-0812">Transmembrane</keyword>
<dbReference type="VEuPathDB" id="FungiDB:P170DRAFT_336703"/>
<dbReference type="GeneID" id="36551082"/>
<dbReference type="OrthoDB" id="5329176at2759"/>